<dbReference type="InterPro" id="IPR002744">
    <property type="entry name" value="MIP18-like"/>
</dbReference>
<organism evidence="2 3">
    <name type="scientific">Marinobacter xestospongiae</name>
    <dbReference type="NCBI Taxonomy" id="994319"/>
    <lineage>
        <taxon>Bacteria</taxon>
        <taxon>Pseudomonadati</taxon>
        <taxon>Pseudomonadota</taxon>
        <taxon>Gammaproteobacteria</taxon>
        <taxon>Pseudomonadales</taxon>
        <taxon>Marinobacteraceae</taxon>
        <taxon>Marinobacter</taxon>
    </lineage>
</organism>
<gene>
    <name evidence="2" type="primary">sufT</name>
    <name evidence="2" type="ORF">RYS15_16740</name>
</gene>
<evidence type="ECO:0000313" key="3">
    <source>
        <dbReference type="Proteomes" id="UP001269819"/>
    </source>
</evidence>
<dbReference type="EMBL" id="JAWIIJ010000013">
    <property type="protein sequence ID" value="MDV2080337.1"/>
    <property type="molecule type" value="Genomic_DNA"/>
</dbReference>
<dbReference type="Gene3D" id="3.30.300.130">
    <property type="entry name" value="Fe-S cluster assembly (FSCA)"/>
    <property type="match status" value="1"/>
</dbReference>
<accession>A0ABU3W1C4</accession>
<proteinExistence type="predicted"/>
<dbReference type="RefSeq" id="WP_227176044.1">
    <property type="nucleotide sequence ID" value="NZ_JAWIIJ010000013.1"/>
</dbReference>
<dbReference type="InterPro" id="IPR017776">
    <property type="entry name" value="FeS_assembly_SufT_put"/>
</dbReference>
<dbReference type="NCBIfam" id="TIGR03406">
    <property type="entry name" value="FeS_long_SufT"/>
    <property type="match status" value="1"/>
</dbReference>
<dbReference type="Pfam" id="PF01883">
    <property type="entry name" value="FeS_assembly_P"/>
    <property type="match status" value="1"/>
</dbReference>
<evidence type="ECO:0000313" key="2">
    <source>
        <dbReference type="EMBL" id="MDV2080337.1"/>
    </source>
</evidence>
<dbReference type="Proteomes" id="UP001269819">
    <property type="component" value="Unassembled WGS sequence"/>
</dbReference>
<evidence type="ECO:0000259" key="1">
    <source>
        <dbReference type="Pfam" id="PF01883"/>
    </source>
</evidence>
<dbReference type="InterPro" id="IPR034904">
    <property type="entry name" value="FSCA_dom_sf"/>
</dbReference>
<dbReference type="PANTHER" id="PTHR42831:SF1">
    <property type="entry name" value="FE-S PROTEIN MATURATION AUXILIARY FACTOR YITW"/>
    <property type="match status" value="1"/>
</dbReference>
<feature type="domain" description="MIP18 family-like" evidence="1">
    <location>
        <begin position="81"/>
        <end position="160"/>
    </location>
</feature>
<reference evidence="2 3" key="1">
    <citation type="submission" date="2023-10" db="EMBL/GenBank/DDBJ databases">
        <title>Characteristics and mechanism of a salt-tolerant marine origin heterotrophic nitrifying- aerobic denitrifying bacteria Marinobacter xestospongiae HN1.</title>
        <authorList>
            <person name="Qi R."/>
        </authorList>
    </citation>
    <scope>NUCLEOTIDE SEQUENCE [LARGE SCALE GENOMIC DNA]</scope>
    <source>
        <strain evidence="2 3">HN1</strain>
    </source>
</reference>
<sequence length="184" mass="20032">MQEREVVLTKREVEARLVPAGTEIMVPADTFVTITQSLGGSFTVAVNGNLARIEGHDADALGKKPLESSYETPEDGSVNENQVWEALRNCYDPEIPVNVVELGLIYECNVINGALNGDPEGNQVHIKMTLTAAGCGMGPVITDDVQRKVEHVPNVDKVTVELTFDPPWNNDMLSDEAKLELGML</sequence>
<dbReference type="SUPFAM" id="SSF117916">
    <property type="entry name" value="Fe-S cluster assembly (FSCA) domain-like"/>
    <property type="match status" value="1"/>
</dbReference>
<dbReference type="PANTHER" id="PTHR42831">
    <property type="entry name" value="FE-S PROTEIN MATURATION AUXILIARY FACTOR YITW"/>
    <property type="match status" value="1"/>
</dbReference>
<comment type="caution">
    <text evidence="2">The sequence shown here is derived from an EMBL/GenBank/DDBJ whole genome shotgun (WGS) entry which is preliminary data.</text>
</comment>
<keyword evidence="3" id="KW-1185">Reference proteome</keyword>
<dbReference type="InterPro" id="IPR052339">
    <property type="entry name" value="Fe-S_Maturation_MIP18"/>
</dbReference>
<protein>
    <submittedName>
        <fullName evidence="2">Fe-S cluster assembly protein SufT</fullName>
    </submittedName>
</protein>
<name>A0ABU3W1C4_9GAMM</name>